<dbReference type="GO" id="GO:0071111">
    <property type="term" value="F:cyclic-guanylate-specific phosphodiesterase activity"/>
    <property type="evidence" value="ECO:0007669"/>
    <property type="project" value="InterPro"/>
</dbReference>
<evidence type="ECO:0000313" key="2">
    <source>
        <dbReference type="EMBL" id="SPF46966.1"/>
    </source>
</evidence>
<dbReference type="PANTHER" id="PTHR33121">
    <property type="entry name" value="CYCLIC DI-GMP PHOSPHODIESTERASE PDEF"/>
    <property type="match status" value="1"/>
</dbReference>
<dbReference type="InterPro" id="IPR050706">
    <property type="entry name" value="Cyclic-di-GMP_PDE-like"/>
</dbReference>
<organism evidence="2 3">
    <name type="scientific">Candidatus Desulfosporosinus infrequens</name>
    <dbReference type="NCBI Taxonomy" id="2043169"/>
    <lineage>
        <taxon>Bacteria</taxon>
        <taxon>Bacillati</taxon>
        <taxon>Bacillota</taxon>
        <taxon>Clostridia</taxon>
        <taxon>Eubacteriales</taxon>
        <taxon>Desulfitobacteriaceae</taxon>
        <taxon>Desulfosporosinus</taxon>
    </lineage>
</organism>
<proteinExistence type="predicted"/>
<dbReference type="PANTHER" id="PTHR33121:SF71">
    <property type="entry name" value="OXYGEN SENSOR PROTEIN DOSP"/>
    <property type="match status" value="1"/>
</dbReference>
<dbReference type="InterPro" id="IPR001633">
    <property type="entry name" value="EAL_dom"/>
</dbReference>
<dbReference type="SUPFAM" id="SSF141868">
    <property type="entry name" value="EAL domain-like"/>
    <property type="match status" value="1"/>
</dbReference>
<accession>A0A2U3L4X1</accession>
<evidence type="ECO:0000313" key="3">
    <source>
        <dbReference type="Proteomes" id="UP000238916"/>
    </source>
</evidence>
<dbReference type="Proteomes" id="UP000238916">
    <property type="component" value="Unassembled WGS sequence"/>
</dbReference>
<dbReference type="EMBL" id="OMOF01000306">
    <property type="protein sequence ID" value="SPF46966.1"/>
    <property type="molecule type" value="Genomic_DNA"/>
</dbReference>
<dbReference type="AlphaFoldDB" id="A0A2U3L4X1"/>
<feature type="domain" description="EAL" evidence="1">
    <location>
        <begin position="1"/>
        <end position="45"/>
    </location>
</feature>
<dbReference type="PROSITE" id="PS50883">
    <property type="entry name" value="EAL"/>
    <property type="match status" value="1"/>
</dbReference>
<evidence type="ECO:0000259" key="1">
    <source>
        <dbReference type="PROSITE" id="PS50883"/>
    </source>
</evidence>
<name>A0A2U3L4X1_9FIRM</name>
<dbReference type="InterPro" id="IPR035919">
    <property type="entry name" value="EAL_sf"/>
</dbReference>
<reference evidence="3" key="1">
    <citation type="submission" date="2018-02" db="EMBL/GenBank/DDBJ databases">
        <authorList>
            <person name="Hausmann B."/>
        </authorList>
    </citation>
    <scope>NUCLEOTIDE SEQUENCE [LARGE SCALE GENOMIC DNA]</scope>
    <source>
        <strain evidence="3">Peat soil MAG SbF1</strain>
    </source>
</reference>
<gene>
    <name evidence="2" type="ORF">SBF1_3740016</name>
</gene>
<sequence>MIAEGVETDRQLQFLQNQMCDEIQGFYFYRPMPVKEIEKLLNRHS</sequence>
<dbReference type="Gene3D" id="3.20.20.450">
    <property type="entry name" value="EAL domain"/>
    <property type="match status" value="1"/>
</dbReference>
<protein>
    <recommendedName>
        <fullName evidence="1">EAL domain-containing protein</fullName>
    </recommendedName>
</protein>